<proteinExistence type="inferred from homology"/>
<sequence length="209" mass="22777">MVSLQQGTITLQPSVPIAQLILLPRLDTDNPSLKAKRGSKGFGSTDAYWLQKITKDKPLLTLSINGKIFQGLIDTGADVSVLTQKQWPSSWPLQDAITPIRGVGLASAPKISSNHLIWKSDDGLSGTFQPFVLDIDLNLWGRDILSEMGLTLETANVPQVFQNQVVKNIMCNMGYEPGKGLGKGLQGNIELLCYVPKYDRTGLGFSQGH</sequence>
<evidence type="ECO:0000256" key="1">
    <source>
        <dbReference type="ARBA" id="ARBA00001339"/>
    </source>
</evidence>
<evidence type="ECO:0000256" key="8">
    <source>
        <dbReference type="ARBA" id="ARBA00038675"/>
    </source>
</evidence>
<dbReference type="AlphaFoldDB" id="A0A6P9F3J2"/>
<evidence type="ECO:0000256" key="9">
    <source>
        <dbReference type="ARBA" id="ARBA00042135"/>
    </source>
</evidence>
<dbReference type="PROSITE" id="PS50174">
    <property type="entry name" value="G_PATCH"/>
    <property type="match status" value="1"/>
</dbReference>
<reference evidence="14" key="1">
    <citation type="submission" date="2025-08" db="UniProtKB">
        <authorList>
            <consortium name="RefSeq"/>
        </authorList>
    </citation>
    <scope>IDENTIFICATION</scope>
    <source>
        <tissue evidence="14">Blood</tissue>
    </source>
</reference>
<dbReference type="GO" id="GO:0003676">
    <property type="term" value="F:nucleic acid binding"/>
    <property type="evidence" value="ECO:0007669"/>
    <property type="project" value="InterPro"/>
</dbReference>
<dbReference type="Proteomes" id="UP000515165">
    <property type="component" value="Chromosome 15"/>
</dbReference>
<evidence type="ECO:0000256" key="3">
    <source>
        <dbReference type="ARBA" id="ARBA00022670"/>
    </source>
</evidence>
<dbReference type="EC" id="3.4.23.50" evidence="2"/>
<dbReference type="RefSeq" id="XP_035580021.1">
    <property type="nucleotide sequence ID" value="XM_035724128.1"/>
</dbReference>
<keyword evidence="4" id="KW-0064">Aspartyl protease</keyword>
<organism evidence="13 14">
    <name type="scientific">Zalophus californianus</name>
    <name type="common">California sealion</name>
    <dbReference type="NCBI Taxonomy" id="9704"/>
    <lineage>
        <taxon>Eukaryota</taxon>
        <taxon>Metazoa</taxon>
        <taxon>Chordata</taxon>
        <taxon>Craniata</taxon>
        <taxon>Vertebrata</taxon>
        <taxon>Euteleostomi</taxon>
        <taxon>Mammalia</taxon>
        <taxon>Eutheria</taxon>
        <taxon>Laurasiatheria</taxon>
        <taxon>Carnivora</taxon>
        <taxon>Caniformia</taxon>
        <taxon>Pinnipedia</taxon>
        <taxon>Otariidae</taxon>
        <taxon>Zalophus</taxon>
    </lineage>
</organism>
<dbReference type="GO" id="GO:0006508">
    <property type="term" value="P:proteolysis"/>
    <property type="evidence" value="ECO:0007669"/>
    <property type="project" value="UniProtKB-KW"/>
</dbReference>
<dbReference type="GO" id="GO:0075523">
    <property type="term" value="P:viral translational frameshifting"/>
    <property type="evidence" value="ECO:0007669"/>
    <property type="project" value="UniProtKB-KW"/>
</dbReference>
<name>A0A6P9F3J2_ZALCA</name>
<dbReference type="Pfam" id="PF01585">
    <property type="entry name" value="G-patch"/>
    <property type="match status" value="1"/>
</dbReference>
<dbReference type="KEGG" id="zca:118356315"/>
<dbReference type="GeneID" id="118356315"/>
<dbReference type="Pfam" id="PF00077">
    <property type="entry name" value="RVP"/>
    <property type="match status" value="1"/>
</dbReference>
<dbReference type="PROSITE" id="PS50175">
    <property type="entry name" value="ASP_PROT_RETROV"/>
    <property type="match status" value="1"/>
</dbReference>
<dbReference type="SUPFAM" id="SSF51283">
    <property type="entry name" value="dUTPase-like"/>
    <property type="match status" value="1"/>
</dbReference>
<evidence type="ECO:0000256" key="6">
    <source>
        <dbReference type="ARBA" id="ARBA00022801"/>
    </source>
</evidence>
<evidence type="ECO:0000256" key="7">
    <source>
        <dbReference type="ARBA" id="ARBA00038141"/>
    </source>
</evidence>
<dbReference type="SUPFAM" id="SSF50630">
    <property type="entry name" value="Acid proteases"/>
    <property type="match status" value="1"/>
</dbReference>
<gene>
    <name evidence="14" type="primary">LOC118356315</name>
</gene>
<evidence type="ECO:0000313" key="14">
    <source>
        <dbReference type="RefSeq" id="XP_035580021.1"/>
    </source>
</evidence>
<dbReference type="PANTHER" id="PTHR19422">
    <property type="entry name" value="GAG RETROVIRAL POLYPROTEIN"/>
    <property type="match status" value="1"/>
</dbReference>
<comment type="subunit">
    <text evidence="8">Active as a homodimer.</text>
</comment>
<evidence type="ECO:0000259" key="12">
    <source>
        <dbReference type="PROSITE" id="PS50175"/>
    </source>
</evidence>
<keyword evidence="6" id="KW-0378">Hydrolase</keyword>
<dbReference type="SMART" id="SM00443">
    <property type="entry name" value="G_patch"/>
    <property type="match status" value="1"/>
</dbReference>
<dbReference type="InterPro" id="IPR021109">
    <property type="entry name" value="Peptidase_aspartic_dom_sf"/>
</dbReference>
<dbReference type="PANTHER" id="PTHR19422:SF123">
    <property type="entry name" value="RT1 CLASS I, LOCUS CE15"/>
    <property type="match status" value="1"/>
</dbReference>
<comment type="catalytic activity">
    <reaction evidence="1">
        <text>Processing at the authentic HIV-1 PR recognition site and release of the mature p17 matrix and the p24 capsid protein, as a result of the cleavage of the -SQNY-|-PIVQ- cleavage site.</text>
        <dbReference type="EC" id="3.4.23.50"/>
    </reaction>
</comment>
<evidence type="ECO:0000256" key="4">
    <source>
        <dbReference type="ARBA" id="ARBA00022750"/>
    </source>
</evidence>
<dbReference type="InterPro" id="IPR018061">
    <property type="entry name" value="Retropepsins"/>
</dbReference>
<evidence type="ECO:0000256" key="5">
    <source>
        <dbReference type="ARBA" id="ARBA00022758"/>
    </source>
</evidence>
<keyword evidence="3" id="KW-0645">Protease</keyword>
<accession>A0A6P9F3J2</accession>
<evidence type="ECO:0000313" key="13">
    <source>
        <dbReference type="Proteomes" id="UP000515165"/>
    </source>
</evidence>
<dbReference type="GO" id="GO:0004190">
    <property type="term" value="F:aspartic-type endopeptidase activity"/>
    <property type="evidence" value="ECO:0007669"/>
    <property type="project" value="UniProtKB-KW"/>
</dbReference>
<keyword evidence="13" id="KW-1185">Reference proteome</keyword>
<evidence type="ECO:0000256" key="10">
    <source>
        <dbReference type="ARBA" id="ARBA00043244"/>
    </source>
</evidence>
<dbReference type="InterPro" id="IPR051592">
    <property type="entry name" value="HERV-K_Pro_peptidase_A2"/>
</dbReference>
<dbReference type="PROSITE" id="PS00141">
    <property type="entry name" value="ASP_PROTEASE"/>
    <property type="match status" value="1"/>
</dbReference>
<protein>
    <recommendedName>
        <fullName evidence="2">human endogenous retrovirus K endopeptidase</fullName>
        <ecNumber evidence="2">3.4.23.50</ecNumber>
    </recommendedName>
    <alternativeName>
        <fullName evidence="10">Protease</fullName>
    </alternativeName>
    <alternativeName>
        <fullName evidence="9">Proteinase</fullName>
    </alternativeName>
</protein>
<dbReference type="InterPro" id="IPR001969">
    <property type="entry name" value="Aspartic_peptidase_AS"/>
</dbReference>
<evidence type="ECO:0000259" key="11">
    <source>
        <dbReference type="PROSITE" id="PS50174"/>
    </source>
</evidence>
<dbReference type="InterPro" id="IPR036157">
    <property type="entry name" value="dUTPase-like_sf"/>
</dbReference>
<dbReference type="Gene3D" id="2.40.70.10">
    <property type="entry name" value="Acid Proteases"/>
    <property type="match status" value="1"/>
</dbReference>
<feature type="domain" description="Peptidase A2" evidence="12">
    <location>
        <begin position="69"/>
        <end position="144"/>
    </location>
</feature>
<dbReference type="OrthoDB" id="9809460at2759"/>
<keyword evidence="5" id="KW-0688">Ribosomal frameshifting</keyword>
<dbReference type="CDD" id="cd05482">
    <property type="entry name" value="HIV_retropepsin_like"/>
    <property type="match status" value="1"/>
</dbReference>
<comment type="similarity">
    <text evidence="7">Belongs to the peptidase A2 family. HERV class-II K(HML-2) subfamily.</text>
</comment>
<evidence type="ECO:0000256" key="2">
    <source>
        <dbReference type="ARBA" id="ARBA00013083"/>
    </source>
</evidence>
<feature type="domain" description="G-patch" evidence="11">
    <location>
        <begin position="162"/>
        <end position="208"/>
    </location>
</feature>
<dbReference type="InterPro" id="IPR001995">
    <property type="entry name" value="Peptidase_A2_cat"/>
</dbReference>
<dbReference type="InterPro" id="IPR034170">
    <property type="entry name" value="Retropepsin-like_cat_dom"/>
</dbReference>
<dbReference type="InterPro" id="IPR000467">
    <property type="entry name" value="G_patch_dom"/>
</dbReference>